<dbReference type="SMART" id="SM00324">
    <property type="entry name" value="RhoGAP"/>
    <property type="match status" value="1"/>
</dbReference>
<dbReference type="PROSITE" id="PS50826">
    <property type="entry name" value="RUN"/>
    <property type="match status" value="1"/>
</dbReference>
<dbReference type="PROSITE" id="PS51215">
    <property type="entry name" value="AWS"/>
    <property type="match status" value="1"/>
</dbReference>
<gene>
    <name evidence="22" type="ORF">THRCLA_05335</name>
</gene>
<dbReference type="Pfam" id="PF04727">
    <property type="entry name" value="ELMO_CED12"/>
    <property type="match status" value="1"/>
</dbReference>
<evidence type="ECO:0000259" key="15">
    <source>
        <dbReference type="PROSITE" id="PS50238"/>
    </source>
</evidence>
<dbReference type="InterPro" id="IPR011011">
    <property type="entry name" value="Znf_FYVE_PHD"/>
</dbReference>
<dbReference type="Pfam" id="PF00620">
    <property type="entry name" value="RhoGAP"/>
    <property type="match status" value="1"/>
</dbReference>
<feature type="domain" description="Rho-GAP" evidence="15">
    <location>
        <begin position="1236"/>
        <end position="1424"/>
    </location>
</feature>
<dbReference type="Gene3D" id="3.30.40.10">
    <property type="entry name" value="Zinc/RING finger domain, C3HC4 (zinc finger)"/>
    <property type="match status" value="1"/>
</dbReference>
<keyword evidence="4" id="KW-0489">Methyltransferase</keyword>
<dbReference type="InterPro" id="IPR019787">
    <property type="entry name" value="Znf_PHD-finger"/>
</dbReference>
<dbReference type="PANTHER" id="PTHR22884">
    <property type="entry name" value="SET DOMAIN PROTEINS"/>
    <property type="match status" value="1"/>
</dbReference>
<evidence type="ECO:0000256" key="1">
    <source>
        <dbReference type="ARBA" id="ARBA00004123"/>
    </source>
</evidence>
<dbReference type="GO" id="GO:0032259">
    <property type="term" value="P:methylation"/>
    <property type="evidence" value="ECO:0007669"/>
    <property type="project" value="UniProtKB-KW"/>
</dbReference>
<dbReference type="EMBL" id="JNBS01001163">
    <property type="protein sequence ID" value="OQS02280.1"/>
    <property type="molecule type" value="Genomic_DNA"/>
</dbReference>
<evidence type="ECO:0000313" key="22">
    <source>
        <dbReference type="EMBL" id="OQS02280.1"/>
    </source>
</evidence>
<evidence type="ECO:0000256" key="2">
    <source>
        <dbReference type="ARBA" id="ARBA00004286"/>
    </source>
</evidence>
<dbReference type="InterPro" id="IPR046341">
    <property type="entry name" value="SET_dom_sf"/>
</dbReference>
<evidence type="ECO:0000259" key="20">
    <source>
        <dbReference type="PROSITE" id="PS51335"/>
    </source>
</evidence>
<evidence type="ECO:0000256" key="10">
    <source>
        <dbReference type="ARBA" id="ARBA00022853"/>
    </source>
</evidence>
<evidence type="ECO:0000256" key="5">
    <source>
        <dbReference type="ARBA" id="ARBA00022679"/>
    </source>
</evidence>
<feature type="domain" description="AWS" evidence="19">
    <location>
        <begin position="152"/>
        <end position="210"/>
    </location>
</feature>
<dbReference type="InterPro" id="IPR008936">
    <property type="entry name" value="Rho_GTPase_activation_prot"/>
</dbReference>
<evidence type="ECO:0000259" key="17">
    <source>
        <dbReference type="PROSITE" id="PS50826"/>
    </source>
</evidence>
<dbReference type="SMART" id="SM00317">
    <property type="entry name" value="SET"/>
    <property type="match status" value="1"/>
</dbReference>
<dbReference type="GO" id="GO:0042054">
    <property type="term" value="F:histone methyltransferase activity"/>
    <property type="evidence" value="ECO:0007669"/>
    <property type="project" value="InterPro"/>
</dbReference>
<evidence type="ECO:0000256" key="8">
    <source>
        <dbReference type="ARBA" id="ARBA00022771"/>
    </source>
</evidence>
<dbReference type="InterPro" id="IPR037213">
    <property type="entry name" value="Run_dom_sf"/>
</dbReference>
<comment type="caution">
    <text evidence="22">The sequence shown here is derived from an EMBL/GenBank/DDBJ whole genome shotgun (WGS) entry which is preliminary data.</text>
</comment>
<dbReference type="OrthoDB" id="26679at2759"/>
<feature type="compositionally biased region" description="Basic residues" evidence="13">
    <location>
        <begin position="42"/>
        <end position="52"/>
    </location>
</feature>
<keyword evidence="3" id="KW-0158">Chromosome</keyword>
<dbReference type="PROSITE" id="PS50280">
    <property type="entry name" value="SET"/>
    <property type="match status" value="1"/>
</dbReference>
<dbReference type="InterPro" id="IPR001965">
    <property type="entry name" value="Znf_PHD"/>
</dbReference>
<keyword evidence="23" id="KW-1185">Reference proteome</keyword>
<reference evidence="22 23" key="1">
    <citation type="journal article" date="2014" name="Genome Biol. Evol.">
        <title>The secreted proteins of Achlya hypogyna and Thraustotheca clavata identify the ancestral oomycete secretome and reveal gene acquisitions by horizontal gene transfer.</title>
        <authorList>
            <person name="Misner I."/>
            <person name="Blouin N."/>
            <person name="Leonard G."/>
            <person name="Richards T.A."/>
            <person name="Lane C.E."/>
        </authorList>
    </citation>
    <scope>NUCLEOTIDE SEQUENCE [LARGE SCALE GENOMIC DNA]</scope>
    <source>
        <strain evidence="22 23">ATCC 34112</strain>
    </source>
</reference>
<dbReference type="GO" id="GO:0007165">
    <property type="term" value="P:signal transduction"/>
    <property type="evidence" value="ECO:0007669"/>
    <property type="project" value="InterPro"/>
</dbReference>
<dbReference type="GO" id="GO:0008270">
    <property type="term" value="F:zinc ion binding"/>
    <property type="evidence" value="ECO:0007669"/>
    <property type="project" value="UniProtKB-KW"/>
</dbReference>
<feature type="domain" description="Post-SET" evidence="18">
    <location>
        <begin position="336"/>
        <end position="352"/>
    </location>
</feature>
<evidence type="ECO:0000256" key="4">
    <source>
        <dbReference type="ARBA" id="ARBA00022603"/>
    </source>
</evidence>
<feature type="domain" description="PHD-type" evidence="14">
    <location>
        <begin position="562"/>
        <end position="607"/>
    </location>
</feature>
<proteinExistence type="predicted"/>
<keyword evidence="6" id="KW-0949">S-adenosyl-L-methionine</keyword>
<feature type="domain" description="SET" evidence="16">
    <location>
        <begin position="204"/>
        <end position="329"/>
    </location>
</feature>
<dbReference type="Pfam" id="PF07534">
    <property type="entry name" value="TLD"/>
    <property type="match status" value="1"/>
</dbReference>
<dbReference type="CDD" id="cd00159">
    <property type="entry name" value="RhoGAP"/>
    <property type="match status" value="1"/>
</dbReference>
<feature type="region of interest" description="Disordered" evidence="13">
    <location>
        <begin position="358"/>
        <end position="384"/>
    </location>
</feature>
<dbReference type="SMART" id="SM00570">
    <property type="entry name" value="AWS"/>
    <property type="match status" value="1"/>
</dbReference>
<dbReference type="PROSITE" id="PS50238">
    <property type="entry name" value="RHOGAP"/>
    <property type="match status" value="1"/>
</dbReference>
<feature type="domain" description="RUN" evidence="17">
    <location>
        <begin position="1011"/>
        <end position="1147"/>
    </location>
</feature>
<keyword evidence="10" id="KW-0156">Chromatin regulator</keyword>
<keyword evidence="8 12" id="KW-0863">Zinc-finger</keyword>
<dbReference type="PROSITE" id="PS51335">
    <property type="entry name" value="ELMO"/>
    <property type="match status" value="1"/>
</dbReference>
<dbReference type="STRING" id="74557.A0A1V9ZWW5"/>
<feature type="domain" description="TLDc" evidence="21">
    <location>
        <begin position="1740"/>
        <end position="1901"/>
    </location>
</feature>
<dbReference type="SUPFAM" id="SSF57903">
    <property type="entry name" value="FYVE/PHD zinc finger"/>
    <property type="match status" value="1"/>
</dbReference>
<dbReference type="InterPro" id="IPR001214">
    <property type="entry name" value="SET_dom"/>
</dbReference>
<evidence type="ECO:0000256" key="3">
    <source>
        <dbReference type="ARBA" id="ARBA00022454"/>
    </source>
</evidence>
<evidence type="ECO:0000259" key="16">
    <source>
        <dbReference type="PROSITE" id="PS50280"/>
    </source>
</evidence>
<dbReference type="SMART" id="SM00249">
    <property type="entry name" value="PHD"/>
    <property type="match status" value="1"/>
</dbReference>
<feature type="compositionally biased region" description="Low complexity" evidence="13">
    <location>
        <begin position="358"/>
        <end position="369"/>
    </location>
</feature>
<dbReference type="InterPro" id="IPR050777">
    <property type="entry name" value="SET2_Histone-Lys_MeTrsfase"/>
</dbReference>
<dbReference type="InterPro" id="IPR004012">
    <property type="entry name" value="Run_dom"/>
</dbReference>
<evidence type="ECO:0000259" key="18">
    <source>
        <dbReference type="PROSITE" id="PS50868"/>
    </source>
</evidence>
<feature type="compositionally biased region" description="Polar residues" evidence="13">
    <location>
        <begin position="1"/>
        <end position="27"/>
    </location>
</feature>
<dbReference type="PROSITE" id="PS50016">
    <property type="entry name" value="ZF_PHD_2"/>
    <property type="match status" value="1"/>
</dbReference>
<keyword evidence="11" id="KW-0539">Nucleus</keyword>
<dbReference type="Gene3D" id="1.10.555.10">
    <property type="entry name" value="Rho GTPase activation protein"/>
    <property type="match status" value="1"/>
</dbReference>
<dbReference type="InterPro" id="IPR000198">
    <property type="entry name" value="RhoGAP_dom"/>
</dbReference>
<keyword evidence="9" id="KW-0862">Zinc</keyword>
<accession>A0A1V9ZWW5</accession>
<evidence type="ECO:0000259" key="19">
    <source>
        <dbReference type="PROSITE" id="PS51215"/>
    </source>
</evidence>
<dbReference type="InterPro" id="IPR003616">
    <property type="entry name" value="Post-SET_dom"/>
</dbReference>
<dbReference type="SUPFAM" id="SSF82199">
    <property type="entry name" value="SET domain"/>
    <property type="match status" value="1"/>
</dbReference>
<protein>
    <submittedName>
        <fullName evidence="22">Uncharacterized protein</fullName>
    </submittedName>
</protein>
<keyword evidence="7" id="KW-0479">Metal-binding</keyword>
<evidence type="ECO:0000313" key="23">
    <source>
        <dbReference type="Proteomes" id="UP000243217"/>
    </source>
</evidence>
<evidence type="ECO:0000259" key="21">
    <source>
        <dbReference type="PROSITE" id="PS51886"/>
    </source>
</evidence>
<dbReference type="PROSITE" id="PS01359">
    <property type="entry name" value="ZF_PHD_1"/>
    <property type="match status" value="1"/>
</dbReference>
<name>A0A1V9ZWW5_9STRA</name>
<evidence type="ECO:0000256" key="11">
    <source>
        <dbReference type="ARBA" id="ARBA00023242"/>
    </source>
</evidence>
<comment type="subcellular location">
    <subcellularLocation>
        <location evidence="2">Chromosome</location>
    </subcellularLocation>
    <subcellularLocation>
        <location evidence="1">Nucleus</location>
    </subcellularLocation>
</comment>
<sequence>MSPNDRVCQGSSPVPNPSTASSSVQEELSNDMVHSIVQRGNKAGRPRKKQRVQKTPVRALPRSEAEEKAVSVEVQEKNVEETQENGVFPLQTLLDRLHETTTSKKVAVQFKLPFTSEELVEIDEYTLQWAPPKYGHLSKNVYHVKKTPRGDACTNMCTCARDVEEKKDNVKKLYCGDNCHNRITFIECSADTCSAPDAKLCLNRPFQNRYSKATRVEYMANKGFGLVADEKIEPQDFIIEYVGEVIDAKMVKERMDEANSRRDAHNYMLEIEKDIVIDARFRGNDSRFINHSCEPNARAQKWTCQGVVRIGIMAIRPIALNEEITFDYQFIHFGGRRVKCHCGAQLCKGALGGNNNPGAASSNASSPSSDHSDEGDATVQRVSRPLKSSSLSVFKNAQLHRDWLAKFGASQSNGRRKSAPLFLAHHVPDILDVDSYYNKCIEERIPFIVANRASTSNSSLKQPTEKSFLAGGLLDYSEELANLPKRTTPPVSSTRLPYRVNLLDARVKLLADIRRFADGESRWNKRLNISKTQLDTDRINRLLVNVENGMNLISGDSADLNEDACHRCGQAGKLICCDGCPAAFHLSCVGLCVVPATTWFCPPCRRVHLLNISNRQRSQAAPSIFEQQKTPLPSVLIKRAGHRLRKRKALQAKVTTRPKRPARSVSTLTKPTVASKARVICKSTMPSHVKAKVSRPLTPVAKRVQVKEIAQRRIPVKRPLTIPKSPALATSKRPQRKKVDVVPPPSPPKRVVKAPVPTRKRLTIPKSPNFATSHRPRRASEPKVSATTQELMEIEAQRIEKMQERRRFQRYHRMTQGLAAKEPGNNSAFTMKLRSAGVVGVPAIRRSKLTEFKEFRFQTDARAKKKAQEQQRRLMQSKTSTQVSKRKLTDSTSSFEPSAKRRAFQVGQRANLFIWLRKLIFFTDYSLIKLILFILKFVYEIVILHFSRVEDTIDAMFGRLAQWLLPSASPNDEHSKERYNMLASLKKAVMDVCHWHEEKKKLSTTELLALEEHDIGVFELCRCLHECLMHGHRFDSSPDTSNSFWPLVHFVGTHVAEANTPVAQMIQEASKHSSTTAGKARYWLRLTLNENLLEATAALFLALDSEQFLRASYEEWALLRCSEGAAIFVQLLTYLRELHFKLPLNDLEFARRRKSHPFVVSMPITPGHASETPSNMDLLFEKVEALVDEVAGEADEYFTMAARRLSDKKKGIKPWQHVFNVELFFLVRNPYHTKYALINPYLAIPNFIVECLDYIAAHANTPRLFRTTVSQVYLAPVKDYIEFHGCLPKQTDPHVISAILVEFLRHIPEPLITSERYDAFIASSRMPEAVDRIRNLECLVADLPVECKVVLEKVFGTLAILLEPEHAAVNGLNVVGLSIALAPAIVRKRETKENKQQMQSQEVRMAAIGAQVVELLLEHQSKIFASVRTMIAKAHEDFAAKQKFLGSFALLTKEIPTVGKPEHDAAFNGIWSNMKAHRSQQLTMEETESISTNTRRLHAERRQKAQEEFKDDDNQDAEGMVFEEVPLPHSTATDDFALWQSFGFTAATVPENFISGGTLLLRSLAYYIQHEPKAMEFLETCHARTPPMYYNIVTASAALVAVVLNALKLSPTPSHPVIDFTLLSMEPFWEIFDDANFFYRMFALSLNMFEHQWTFTHDFGRVLEETIAQLEWLLHRSPSTIDDIIDDWMLYRKTAVSSRHNSINNMLAAIVTPEAGATTTDKSMDFNEAAMAQKLIGTSKILNIGHIVELDEVLPITCQLCKWKLLYSTDIHGSSLQSLLILAKAQSPTLIVVQDEKNVIFGGFATDEWHPALNYYGTGEAFLFTFEQGSTVKKYPWSRKNNYFQLVSEDALIMGGGGSFGIYLDADLMGGSTGACDTFSSKPLVSREHFVCTKLELWGFSAT</sequence>
<dbReference type="Proteomes" id="UP000243217">
    <property type="component" value="Unassembled WGS sequence"/>
</dbReference>
<evidence type="ECO:0000256" key="12">
    <source>
        <dbReference type="PROSITE-ProRule" id="PRU00146"/>
    </source>
</evidence>
<dbReference type="InterPro" id="IPR006560">
    <property type="entry name" value="AWS_dom"/>
</dbReference>
<evidence type="ECO:0000256" key="6">
    <source>
        <dbReference type="ARBA" id="ARBA00022691"/>
    </source>
</evidence>
<evidence type="ECO:0000256" key="7">
    <source>
        <dbReference type="ARBA" id="ARBA00022723"/>
    </source>
</evidence>
<feature type="region of interest" description="Disordered" evidence="13">
    <location>
        <begin position="866"/>
        <end position="894"/>
    </location>
</feature>
<dbReference type="Gene3D" id="2.170.270.10">
    <property type="entry name" value="SET domain"/>
    <property type="match status" value="1"/>
</dbReference>
<dbReference type="InterPro" id="IPR006571">
    <property type="entry name" value="TLDc_dom"/>
</dbReference>
<evidence type="ECO:0000256" key="13">
    <source>
        <dbReference type="SAM" id="MobiDB-lite"/>
    </source>
</evidence>
<dbReference type="GO" id="GO:0005634">
    <property type="term" value="C:nucleus"/>
    <property type="evidence" value="ECO:0007669"/>
    <property type="project" value="UniProtKB-SubCell"/>
</dbReference>
<evidence type="ECO:0000256" key="9">
    <source>
        <dbReference type="ARBA" id="ARBA00022833"/>
    </source>
</evidence>
<dbReference type="SMART" id="SM00593">
    <property type="entry name" value="RUN"/>
    <property type="match status" value="1"/>
</dbReference>
<dbReference type="SUPFAM" id="SSF48350">
    <property type="entry name" value="GTPase activation domain, GAP"/>
    <property type="match status" value="1"/>
</dbReference>
<dbReference type="Gene3D" id="1.20.58.900">
    <property type="match status" value="1"/>
</dbReference>
<dbReference type="Pfam" id="PF00856">
    <property type="entry name" value="SET"/>
    <property type="match status" value="1"/>
</dbReference>
<dbReference type="Pfam" id="PF17907">
    <property type="entry name" value="AWS"/>
    <property type="match status" value="1"/>
</dbReference>
<dbReference type="PROSITE" id="PS50868">
    <property type="entry name" value="POST_SET"/>
    <property type="match status" value="1"/>
</dbReference>
<feature type="region of interest" description="Disordered" evidence="13">
    <location>
        <begin position="724"/>
        <end position="787"/>
    </location>
</feature>
<feature type="compositionally biased region" description="Polar residues" evidence="13">
    <location>
        <begin position="873"/>
        <end position="883"/>
    </location>
</feature>
<dbReference type="SUPFAM" id="SSF140741">
    <property type="entry name" value="RUN domain-like"/>
    <property type="match status" value="1"/>
</dbReference>
<dbReference type="Pfam" id="PF02759">
    <property type="entry name" value="RUN"/>
    <property type="match status" value="1"/>
</dbReference>
<dbReference type="CDD" id="cd17671">
    <property type="entry name" value="RUN"/>
    <property type="match status" value="1"/>
</dbReference>
<dbReference type="InterPro" id="IPR019786">
    <property type="entry name" value="Zinc_finger_PHD-type_CS"/>
</dbReference>
<dbReference type="InterPro" id="IPR013083">
    <property type="entry name" value="Znf_RING/FYVE/PHD"/>
</dbReference>
<organism evidence="22 23">
    <name type="scientific">Thraustotheca clavata</name>
    <dbReference type="NCBI Taxonomy" id="74557"/>
    <lineage>
        <taxon>Eukaryota</taxon>
        <taxon>Sar</taxon>
        <taxon>Stramenopiles</taxon>
        <taxon>Oomycota</taxon>
        <taxon>Saprolegniomycetes</taxon>
        <taxon>Saprolegniales</taxon>
        <taxon>Achlyaceae</taxon>
        <taxon>Thraustotheca</taxon>
    </lineage>
</organism>
<dbReference type="SMART" id="SM00584">
    <property type="entry name" value="TLDc"/>
    <property type="match status" value="1"/>
</dbReference>
<evidence type="ECO:0000259" key="14">
    <source>
        <dbReference type="PROSITE" id="PS50016"/>
    </source>
</evidence>
<feature type="domain" description="ELMO" evidence="20">
    <location>
        <begin position="1517"/>
        <end position="1685"/>
    </location>
</feature>
<dbReference type="PROSITE" id="PS51886">
    <property type="entry name" value="TLDC"/>
    <property type="match status" value="1"/>
</dbReference>
<keyword evidence="5" id="KW-0808">Transferase</keyword>
<feature type="region of interest" description="Disordered" evidence="13">
    <location>
        <begin position="1"/>
        <end position="69"/>
    </location>
</feature>
<dbReference type="GO" id="GO:0005694">
    <property type="term" value="C:chromosome"/>
    <property type="evidence" value="ECO:0007669"/>
    <property type="project" value="UniProtKB-SubCell"/>
</dbReference>
<dbReference type="InterPro" id="IPR006816">
    <property type="entry name" value="ELMO_dom"/>
</dbReference>